<gene>
    <name evidence="2" type="ORF">GOEFS_022_00060</name>
</gene>
<reference evidence="2 3" key="1">
    <citation type="submission" date="2011-12" db="EMBL/GenBank/DDBJ databases">
        <title>Whole genome shotgun sequence of Gordonia effusa NBRC 100432.</title>
        <authorList>
            <person name="Yoshida I."/>
            <person name="Takarada H."/>
            <person name="Hosoyama A."/>
            <person name="Tsuchikane K."/>
            <person name="Katsumata H."/>
            <person name="Yamazaki S."/>
            <person name="Fujita N."/>
        </authorList>
    </citation>
    <scope>NUCLEOTIDE SEQUENCE [LARGE SCALE GENOMIC DNA]</scope>
    <source>
        <strain evidence="2 3">NBRC 100432</strain>
    </source>
</reference>
<dbReference type="OrthoDB" id="4381707at2"/>
<dbReference type="eggNOG" id="ENOG5032EA3">
    <property type="taxonomic scope" value="Bacteria"/>
</dbReference>
<protein>
    <submittedName>
        <fullName evidence="2">Uncharacterized protein</fullName>
    </submittedName>
</protein>
<evidence type="ECO:0000313" key="3">
    <source>
        <dbReference type="Proteomes" id="UP000035034"/>
    </source>
</evidence>
<feature type="signal peptide" evidence="1">
    <location>
        <begin position="1"/>
        <end position="31"/>
    </location>
</feature>
<evidence type="ECO:0000313" key="2">
    <source>
        <dbReference type="EMBL" id="GAB17226.1"/>
    </source>
</evidence>
<comment type="caution">
    <text evidence="2">The sequence shown here is derived from an EMBL/GenBank/DDBJ whole genome shotgun (WGS) entry which is preliminary data.</text>
</comment>
<dbReference type="Proteomes" id="UP000035034">
    <property type="component" value="Unassembled WGS sequence"/>
</dbReference>
<feature type="chain" id="PRO_5003537961" evidence="1">
    <location>
        <begin position="32"/>
        <end position="130"/>
    </location>
</feature>
<sequence length="130" mass="14171">MSSAKIVTAALGIAAAAGASIVVGSSSPAAAASVQETRDYVWVGFTPSETKQIAHSGVSSIFSRPEVRPYFYAQQDRDSVYKSYFIPGRGYVIKATVQKLVNEAAHHPNGRVWVSYNKHLPRPITIWTQF</sequence>
<organism evidence="2 3">
    <name type="scientific">Gordonia effusa NBRC 100432</name>
    <dbReference type="NCBI Taxonomy" id="1077974"/>
    <lineage>
        <taxon>Bacteria</taxon>
        <taxon>Bacillati</taxon>
        <taxon>Actinomycetota</taxon>
        <taxon>Actinomycetes</taxon>
        <taxon>Mycobacteriales</taxon>
        <taxon>Gordoniaceae</taxon>
        <taxon>Gordonia</taxon>
    </lineage>
</organism>
<dbReference type="EMBL" id="BAEH01000022">
    <property type="protein sequence ID" value="GAB17226.1"/>
    <property type="molecule type" value="Genomic_DNA"/>
</dbReference>
<accession>H0QWM5</accession>
<keyword evidence="1" id="KW-0732">Signal</keyword>
<keyword evidence="3" id="KW-1185">Reference proteome</keyword>
<proteinExistence type="predicted"/>
<dbReference type="RefSeq" id="WP_007316564.1">
    <property type="nucleotide sequence ID" value="NZ_BAEH01000022.1"/>
</dbReference>
<name>H0QWM5_9ACTN</name>
<dbReference type="AlphaFoldDB" id="H0QWM5"/>
<evidence type="ECO:0000256" key="1">
    <source>
        <dbReference type="SAM" id="SignalP"/>
    </source>
</evidence>